<organism evidence="2 3">
    <name type="scientific">Rhodanobacter terrae</name>
    <dbReference type="NCBI Taxonomy" id="418647"/>
    <lineage>
        <taxon>Bacteria</taxon>
        <taxon>Pseudomonadati</taxon>
        <taxon>Pseudomonadota</taxon>
        <taxon>Gammaproteobacteria</taxon>
        <taxon>Lysobacterales</taxon>
        <taxon>Rhodanobacteraceae</taxon>
        <taxon>Rhodanobacter</taxon>
    </lineage>
</organism>
<evidence type="ECO:0000313" key="2">
    <source>
        <dbReference type="EMBL" id="MFC5583277.1"/>
    </source>
</evidence>
<proteinExistence type="predicted"/>
<feature type="compositionally biased region" description="Low complexity" evidence="1">
    <location>
        <begin position="342"/>
        <end position="357"/>
    </location>
</feature>
<feature type="region of interest" description="Disordered" evidence="1">
    <location>
        <begin position="335"/>
        <end position="371"/>
    </location>
</feature>
<evidence type="ECO:0000256" key="1">
    <source>
        <dbReference type="SAM" id="MobiDB-lite"/>
    </source>
</evidence>
<dbReference type="EMBL" id="JBHSNG010000041">
    <property type="protein sequence ID" value="MFC5583277.1"/>
    <property type="molecule type" value="Genomic_DNA"/>
</dbReference>
<evidence type="ECO:0000313" key="3">
    <source>
        <dbReference type="Proteomes" id="UP001596111"/>
    </source>
</evidence>
<keyword evidence="3" id="KW-1185">Reference proteome</keyword>
<comment type="caution">
    <text evidence="2">The sequence shown here is derived from an EMBL/GenBank/DDBJ whole genome shotgun (WGS) entry which is preliminary data.</text>
</comment>
<sequence length="456" mass="47983">MTEQHQTFVEYHCDYKGVDDSMYVARDGGLSASAEDVYQWTYGTNGQPELSYVGFTIHFKNGTSKNYTFNTTRVKELASKNKATNFDEAFSYLNNTPIPLKPALPITDTTYGNTVTSLYPGHSAMDAAVLTYGWIESNLTITGIDELGYPVMSGACQDETRCVVLTGPPDDTRRTEVSMAVLASHLLPVDPKDVEYAVKRGQSKINGSDWQIIKPHSPNKLACLGLICFDILARPVGRAPASIVAKEVGASESAQEASATQAPAATKISQPNDATDSLAAAMASTAMTPPASAPITAPVASTAAASAPTTVAAGASAASSNVPIDDPADLAKMTALAQQAASTSPDDPSTSDGIIDGPFNPSGMNLQAGKPRPDGYPNYAVSCDFKANQCSFVNGMGQSLQDTPEHLYSAAVTVVRNADALSGKYSCNHGLCIDNKGDFVGRISAAMAQAHPELMQ</sequence>
<feature type="region of interest" description="Disordered" evidence="1">
    <location>
        <begin position="249"/>
        <end position="270"/>
    </location>
</feature>
<name>A0ABW0T1U3_9GAMM</name>
<dbReference type="Proteomes" id="UP001596111">
    <property type="component" value="Unassembled WGS sequence"/>
</dbReference>
<gene>
    <name evidence="2" type="ORF">ACFPPB_19370</name>
</gene>
<reference evidence="3" key="1">
    <citation type="journal article" date="2019" name="Int. J. Syst. Evol. Microbiol.">
        <title>The Global Catalogue of Microorganisms (GCM) 10K type strain sequencing project: providing services to taxonomists for standard genome sequencing and annotation.</title>
        <authorList>
            <consortium name="The Broad Institute Genomics Platform"/>
            <consortium name="The Broad Institute Genome Sequencing Center for Infectious Disease"/>
            <person name="Wu L."/>
            <person name="Ma J."/>
        </authorList>
    </citation>
    <scope>NUCLEOTIDE SEQUENCE [LARGE SCALE GENOMIC DNA]</scope>
    <source>
        <strain evidence="3">CGMCC 1.13587</strain>
    </source>
</reference>
<dbReference type="RefSeq" id="WP_377330153.1">
    <property type="nucleotide sequence ID" value="NZ_JBHSNG010000041.1"/>
</dbReference>
<feature type="compositionally biased region" description="Low complexity" evidence="1">
    <location>
        <begin position="250"/>
        <end position="266"/>
    </location>
</feature>
<protein>
    <submittedName>
        <fullName evidence="2">Uncharacterized protein</fullName>
    </submittedName>
</protein>
<accession>A0ABW0T1U3</accession>